<evidence type="ECO:0000256" key="4">
    <source>
        <dbReference type="ARBA" id="ARBA00022692"/>
    </source>
</evidence>
<evidence type="ECO:0000256" key="2">
    <source>
        <dbReference type="ARBA" id="ARBA00007863"/>
    </source>
</evidence>
<feature type="transmembrane region" description="Helical" evidence="8">
    <location>
        <begin position="248"/>
        <end position="277"/>
    </location>
</feature>
<dbReference type="AlphaFoldDB" id="A0A8J6ASG1"/>
<comment type="caution">
    <text evidence="9">The sequence shown here is derived from an EMBL/GenBank/DDBJ whole genome shotgun (WGS) entry which is preliminary data.</text>
</comment>
<accession>A0A8J6ASG1</accession>
<protein>
    <submittedName>
        <fullName evidence="9">Solute carrier family 35</fullName>
    </submittedName>
</protein>
<feature type="transmembrane region" description="Helical" evidence="8">
    <location>
        <begin position="218"/>
        <end position="241"/>
    </location>
</feature>
<dbReference type="Proteomes" id="UP000717585">
    <property type="component" value="Unassembled WGS sequence"/>
</dbReference>
<dbReference type="InterPro" id="IPR052221">
    <property type="entry name" value="SLC35F_Transporter"/>
</dbReference>
<dbReference type="Pfam" id="PF06027">
    <property type="entry name" value="SLC35F"/>
    <property type="match status" value="1"/>
</dbReference>
<dbReference type="GO" id="GO:0016020">
    <property type="term" value="C:membrane"/>
    <property type="evidence" value="ECO:0007669"/>
    <property type="project" value="UniProtKB-SubCell"/>
</dbReference>
<feature type="transmembrane region" description="Helical" evidence="8">
    <location>
        <begin position="158"/>
        <end position="181"/>
    </location>
</feature>
<keyword evidence="4 8" id="KW-0812">Transmembrane</keyword>
<dbReference type="OrthoDB" id="429955at2759"/>
<evidence type="ECO:0000256" key="7">
    <source>
        <dbReference type="SAM" id="MobiDB-lite"/>
    </source>
</evidence>
<feature type="transmembrane region" description="Helical" evidence="8">
    <location>
        <begin position="283"/>
        <end position="301"/>
    </location>
</feature>
<keyword evidence="5 8" id="KW-1133">Transmembrane helix</keyword>
<keyword evidence="10" id="KW-1185">Reference proteome</keyword>
<feature type="transmembrane region" description="Helical" evidence="8">
    <location>
        <begin position="127"/>
        <end position="146"/>
    </location>
</feature>
<dbReference type="EMBL" id="JAHDYR010000030">
    <property type="protein sequence ID" value="KAG9392893.1"/>
    <property type="molecule type" value="Genomic_DNA"/>
</dbReference>
<comment type="similarity">
    <text evidence="2">Belongs to the SLC35F solute transporter family.</text>
</comment>
<evidence type="ECO:0000313" key="10">
    <source>
        <dbReference type="Proteomes" id="UP000717585"/>
    </source>
</evidence>
<feature type="transmembrane region" description="Helical" evidence="8">
    <location>
        <begin position="74"/>
        <end position="94"/>
    </location>
</feature>
<keyword evidence="3" id="KW-0813">Transport</keyword>
<dbReference type="GO" id="GO:0022857">
    <property type="term" value="F:transmembrane transporter activity"/>
    <property type="evidence" value="ECO:0007669"/>
    <property type="project" value="InterPro"/>
</dbReference>
<dbReference type="PANTHER" id="PTHR14233">
    <property type="entry name" value="DUF914-RELATED"/>
    <property type="match status" value="1"/>
</dbReference>
<evidence type="ECO:0000256" key="5">
    <source>
        <dbReference type="ARBA" id="ARBA00022989"/>
    </source>
</evidence>
<organism evidence="9 10">
    <name type="scientific">Carpediemonas membranifera</name>
    <dbReference type="NCBI Taxonomy" id="201153"/>
    <lineage>
        <taxon>Eukaryota</taxon>
        <taxon>Metamonada</taxon>
        <taxon>Carpediemonas-like organisms</taxon>
        <taxon>Carpediemonas</taxon>
    </lineage>
</organism>
<evidence type="ECO:0000256" key="3">
    <source>
        <dbReference type="ARBA" id="ARBA00022448"/>
    </source>
</evidence>
<evidence type="ECO:0000256" key="1">
    <source>
        <dbReference type="ARBA" id="ARBA00004141"/>
    </source>
</evidence>
<keyword evidence="6 8" id="KW-0472">Membrane</keyword>
<feature type="transmembrane region" description="Helical" evidence="8">
    <location>
        <begin position="40"/>
        <end position="62"/>
    </location>
</feature>
<evidence type="ECO:0000256" key="8">
    <source>
        <dbReference type="SAM" id="Phobius"/>
    </source>
</evidence>
<proteinExistence type="inferred from homology"/>
<feature type="region of interest" description="Disordered" evidence="7">
    <location>
        <begin position="308"/>
        <end position="333"/>
    </location>
</feature>
<evidence type="ECO:0000256" key="6">
    <source>
        <dbReference type="ARBA" id="ARBA00023136"/>
    </source>
</evidence>
<feature type="transmembrane region" description="Helical" evidence="8">
    <location>
        <begin position="193"/>
        <end position="212"/>
    </location>
</feature>
<dbReference type="InterPro" id="IPR037185">
    <property type="entry name" value="EmrE-like"/>
</dbReference>
<dbReference type="InterPro" id="IPR009262">
    <property type="entry name" value="SLC35_F1/F2/F6"/>
</dbReference>
<dbReference type="SUPFAM" id="SSF103481">
    <property type="entry name" value="Multidrug resistance efflux transporter EmrE"/>
    <property type="match status" value="1"/>
</dbReference>
<sequence>MKVSGNMLRVCLTIGIGQLLSLNLAGTGVGSQSLSGMGLLFPTLVNSSLYLCLLLFLIPRFLFQRRKRLYGKWWHYLVCAILDVEANVLVVNAYRYTTIASVMFLDCFSTPASMLLSMIVLGHRYSLSHIIAVGIAVLGMVVLIMFDAGNASSSSVTVFERVVGDLCCITGATLYAVANVFQEALIKAHSTTEYLGMMALFAAPLALVQATFVGEAWAAVHATWTIPGALAWLLFLLCMVIQYSGVPLLLLLSSAAFMNMSFLSSDIWGLVLSVVIFHNSFSLWYLLSAALVFVSLGVFSWRSPKTRARPAKTSGAASPVNDDEASLLGSEVA</sequence>
<evidence type="ECO:0000313" key="9">
    <source>
        <dbReference type="EMBL" id="KAG9392893.1"/>
    </source>
</evidence>
<gene>
    <name evidence="9" type="ORF">J8273_5705</name>
</gene>
<reference evidence="9" key="1">
    <citation type="submission" date="2021-05" db="EMBL/GenBank/DDBJ databases">
        <title>A free-living protist that lacks canonical eukaryotic 1 DNA replication and segregation systems.</title>
        <authorList>
            <person name="Salas-Leiva D.E."/>
            <person name="Tromer E.C."/>
            <person name="Curtis B.A."/>
            <person name="Jerlstrom-Hultqvist J."/>
            <person name="Kolisko M."/>
            <person name="Yi Z."/>
            <person name="Salas-Leiva J.S."/>
            <person name="Gallot-Lavallee L."/>
            <person name="Kops G.J.P.L."/>
            <person name="Archibald J.M."/>
            <person name="Simpson A.G.B."/>
            <person name="Roger A.J."/>
        </authorList>
    </citation>
    <scope>NUCLEOTIDE SEQUENCE</scope>
    <source>
        <strain evidence="9">BICM</strain>
    </source>
</reference>
<comment type="subcellular location">
    <subcellularLocation>
        <location evidence="1">Membrane</location>
        <topology evidence="1">Multi-pass membrane protein</topology>
    </subcellularLocation>
</comment>
<feature type="transmembrane region" description="Helical" evidence="8">
    <location>
        <begin position="100"/>
        <end position="120"/>
    </location>
</feature>
<name>A0A8J6ASG1_9EUKA</name>
<dbReference type="PANTHER" id="PTHR14233:SF4">
    <property type="entry name" value="SOLUTE CARRIER FAMILY 35 MEMBER F2"/>
    <property type="match status" value="1"/>
</dbReference>